<organism evidence="5 6">
    <name type="scientific">Vitis vinifera</name>
    <name type="common">Grape</name>
    <dbReference type="NCBI Taxonomy" id="29760"/>
    <lineage>
        <taxon>Eukaryota</taxon>
        <taxon>Viridiplantae</taxon>
        <taxon>Streptophyta</taxon>
        <taxon>Embryophyta</taxon>
        <taxon>Tracheophyta</taxon>
        <taxon>Spermatophyta</taxon>
        <taxon>Magnoliopsida</taxon>
        <taxon>eudicotyledons</taxon>
        <taxon>Gunneridae</taxon>
        <taxon>Pentapetalae</taxon>
        <taxon>rosids</taxon>
        <taxon>Vitales</taxon>
        <taxon>Vitaceae</taxon>
        <taxon>Viteae</taxon>
        <taxon>Vitis</taxon>
    </lineage>
</organism>
<evidence type="ECO:0000256" key="3">
    <source>
        <dbReference type="ARBA" id="ARBA00023274"/>
    </source>
</evidence>
<protein>
    <recommendedName>
        <fullName evidence="4">40S ribosomal protein S26</fullName>
    </recommendedName>
</protein>
<keyword evidence="3 4" id="KW-0687">Ribonucleoprotein</keyword>
<dbReference type="PANTHER" id="PTHR12538:SF0">
    <property type="entry name" value="40S RIBOSOMAL PROTEIN S26"/>
    <property type="match status" value="1"/>
</dbReference>
<comment type="similarity">
    <text evidence="1 4">Belongs to the eukaryotic ribosomal protein eS26 family.</text>
</comment>
<dbReference type="InterPro" id="IPR038551">
    <property type="entry name" value="Ribosomal_eS26_sf"/>
</dbReference>
<dbReference type="Proteomes" id="UP001227230">
    <property type="component" value="Chromosome 12"/>
</dbReference>
<dbReference type="Gene3D" id="3.30.1740.20">
    <property type="entry name" value="Ribosomal protein S26e"/>
    <property type="match status" value="1"/>
</dbReference>
<evidence type="ECO:0000313" key="6">
    <source>
        <dbReference type="Proteomes" id="UP001227230"/>
    </source>
</evidence>
<dbReference type="InterPro" id="IPR000892">
    <property type="entry name" value="Ribosomal_eS26"/>
</dbReference>
<name>A0ABY9CZW1_VITVI</name>
<evidence type="ECO:0000313" key="5">
    <source>
        <dbReference type="EMBL" id="WKA00239.1"/>
    </source>
</evidence>
<evidence type="ECO:0000256" key="2">
    <source>
        <dbReference type="ARBA" id="ARBA00022980"/>
    </source>
</evidence>
<reference evidence="5 6" key="1">
    <citation type="journal article" date="2023" name="Hortic Res">
        <title>The complete reference genome for grapevine (Vitis vinifera L.) genetics and breeding.</title>
        <authorList>
            <person name="Shi X."/>
            <person name="Cao S."/>
            <person name="Wang X."/>
            <person name="Huang S."/>
            <person name="Wang Y."/>
            <person name="Liu Z."/>
            <person name="Liu W."/>
            <person name="Leng X."/>
            <person name="Peng Y."/>
            <person name="Wang N."/>
            <person name="Wang Y."/>
            <person name="Ma Z."/>
            <person name="Xu X."/>
            <person name="Zhang F."/>
            <person name="Xue H."/>
            <person name="Zhong H."/>
            <person name="Wang Y."/>
            <person name="Zhang K."/>
            <person name="Velt A."/>
            <person name="Avia K."/>
            <person name="Holtgrawe D."/>
            <person name="Grimplet J."/>
            <person name="Matus J.T."/>
            <person name="Ware D."/>
            <person name="Wu X."/>
            <person name="Wang H."/>
            <person name="Liu C."/>
            <person name="Fang Y."/>
            <person name="Rustenholz C."/>
            <person name="Cheng Z."/>
            <person name="Xiao H."/>
            <person name="Zhou Y."/>
        </authorList>
    </citation>
    <scope>NUCLEOTIDE SEQUENCE [LARGE SCALE GENOMIC DNA]</scope>
    <source>
        <strain evidence="6">cv. Pinot noir / PN40024</strain>
        <tissue evidence="5">Leaf</tissue>
    </source>
</reference>
<dbReference type="EMBL" id="CP126659">
    <property type="protein sequence ID" value="WKA00239.1"/>
    <property type="molecule type" value="Genomic_DNA"/>
</dbReference>
<proteinExistence type="inferred from homology"/>
<keyword evidence="6" id="KW-1185">Reference proteome</keyword>
<evidence type="ECO:0000256" key="1">
    <source>
        <dbReference type="ARBA" id="ARBA00008596"/>
    </source>
</evidence>
<sequence length="82" mass="9515">MTFKRRNSSHNKHGCGHFKFILCSNCKKCRLKDKAIQSFFGEECRGTSYGEERSRDLRLQHLYSSQAVCKSIVCLVKFIPLL</sequence>
<keyword evidence="2 4" id="KW-0689">Ribosomal protein</keyword>
<dbReference type="Pfam" id="PF01283">
    <property type="entry name" value="Ribosomal_S26e"/>
    <property type="match status" value="1"/>
</dbReference>
<evidence type="ECO:0000256" key="4">
    <source>
        <dbReference type="RuleBase" id="RU363128"/>
    </source>
</evidence>
<gene>
    <name evidence="5" type="ORF">VitviT2T_018618</name>
</gene>
<dbReference type="PANTHER" id="PTHR12538">
    <property type="entry name" value="40S RIBOSOMAL PROTEIN S26"/>
    <property type="match status" value="1"/>
</dbReference>
<accession>A0ABY9CZW1</accession>